<dbReference type="EMBL" id="LAPT01000006">
    <property type="protein sequence ID" value="PXF32847.1"/>
    <property type="molecule type" value="Genomic_DNA"/>
</dbReference>
<keyword evidence="4" id="KW-0488">Methylation</keyword>
<evidence type="ECO:0000256" key="6">
    <source>
        <dbReference type="ARBA" id="ARBA00022692"/>
    </source>
</evidence>
<gene>
    <name evidence="13" type="ORF">WH50_02105</name>
</gene>
<evidence type="ECO:0000313" key="13">
    <source>
        <dbReference type="EMBL" id="PXF32847.1"/>
    </source>
</evidence>
<evidence type="ECO:0000256" key="8">
    <source>
        <dbReference type="ARBA" id="ARBA00023136"/>
    </source>
</evidence>
<accession>A0ABX5M1P2</accession>
<organism evidence="13 14">
    <name type="scientific">Pokkaliibacter plantistimulans</name>
    <dbReference type="NCBI Taxonomy" id="1635171"/>
    <lineage>
        <taxon>Bacteria</taxon>
        <taxon>Pseudomonadati</taxon>
        <taxon>Pseudomonadota</taxon>
        <taxon>Gammaproteobacteria</taxon>
        <taxon>Oceanospirillales</taxon>
        <taxon>Balneatrichaceae</taxon>
        <taxon>Pokkaliibacter</taxon>
    </lineage>
</organism>
<comment type="subcellular location">
    <subcellularLocation>
        <location evidence="1">Cell inner membrane</location>
        <topology evidence="1">Single-pass membrane protein</topology>
    </subcellularLocation>
</comment>
<evidence type="ECO:0000256" key="1">
    <source>
        <dbReference type="ARBA" id="ARBA00004377"/>
    </source>
</evidence>
<keyword evidence="6 11" id="KW-0812">Transmembrane</keyword>
<dbReference type="Gene3D" id="3.30.700.10">
    <property type="entry name" value="Glycoprotein, Type 4 Pilin"/>
    <property type="match status" value="1"/>
</dbReference>
<keyword evidence="14" id="KW-1185">Reference proteome</keyword>
<evidence type="ECO:0000256" key="9">
    <source>
        <dbReference type="ARBA" id="ARBA00025772"/>
    </source>
</evidence>
<dbReference type="NCBIfam" id="TIGR02532">
    <property type="entry name" value="IV_pilin_GFxxxE"/>
    <property type="match status" value="1"/>
</dbReference>
<evidence type="ECO:0000259" key="12">
    <source>
        <dbReference type="Pfam" id="PF12019"/>
    </source>
</evidence>
<dbReference type="InterPro" id="IPR022346">
    <property type="entry name" value="T2SS_GspH"/>
</dbReference>
<evidence type="ECO:0000256" key="10">
    <source>
        <dbReference type="ARBA" id="ARBA00030775"/>
    </source>
</evidence>
<feature type="domain" description="General secretion pathway GspH" evidence="12">
    <location>
        <begin position="44"/>
        <end position="137"/>
    </location>
</feature>
<evidence type="ECO:0000256" key="7">
    <source>
        <dbReference type="ARBA" id="ARBA00022989"/>
    </source>
</evidence>
<evidence type="ECO:0000256" key="2">
    <source>
        <dbReference type="ARBA" id="ARBA00021549"/>
    </source>
</evidence>
<comment type="caution">
    <text evidence="13">The sequence shown here is derived from an EMBL/GenBank/DDBJ whole genome shotgun (WGS) entry which is preliminary data.</text>
</comment>
<dbReference type="InterPro" id="IPR012902">
    <property type="entry name" value="N_methyl_site"/>
</dbReference>
<dbReference type="PRINTS" id="PR00885">
    <property type="entry name" value="BCTERIALGSPH"/>
</dbReference>
<protein>
    <recommendedName>
        <fullName evidence="2">Type II secretion system protein H</fullName>
    </recommendedName>
    <alternativeName>
        <fullName evidence="10">General secretion pathway protein H</fullName>
    </alternativeName>
</protein>
<comment type="similarity">
    <text evidence="9">Belongs to the GSP H family.</text>
</comment>
<evidence type="ECO:0000256" key="4">
    <source>
        <dbReference type="ARBA" id="ARBA00022481"/>
    </source>
</evidence>
<evidence type="ECO:0000256" key="3">
    <source>
        <dbReference type="ARBA" id="ARBA00022475"/>
    </source>
</evidence>
<keyword evidence="5" id="KW-0997">Cell inner membrane</keyword>
<keyword evidence="8 11" id="KW-0472">Membrane</keyword>
<evidence type="ECO:0000256" key="5">
    <source>
        <dbReference type="ARBA" id="ARBA00022519"/>
    </source>
</evidence>
<sequence length="149" mass="16031">MVRCVGQRGFTLLELLLVLVLLGIALVAVSVNISRGLQPQARQEAAALLAALHSVRSQAISQGQPLTLTVDPDTRQWSAPGQGSHRLSAGLMIELHSAAQSSLPQGTYTFYPDGSASGGYIQLTSGGQRWRLDIDWLTGQIRQQQSEQP</sequence>
<dbReference type="InterPro" id="IPR002416">
    <property type="entry name" value="T2SS_protein-GspH"/>
</dbReference>
<dbReference type="InterPro" id="IPR045584">
    <property type="entry name" value="Pilin-like"/>
</dbReference>
<keyword evidence="7 11" id="KW-1133">Transmembrane helix</keyword>
<reference evidence="13 14" key="1">
    <citation type="submission" date="2015-03" db="EMBL/GenBank/DDBJ databases">
        <authorList>
            <person name="Krishnan R."/>
            <person name="Midha S."/>
            <person name="Patil P.B."/>
            <person name="Rameshkumar N."/>
        </authorList>
    </citation>
    <scope>NUCLEOTIDE SEQUENCE [LARGE SCALE GENOMIC DNA]</scope>
    <source>
        <strain evidence="13 14">L1E11</strain>
    </source>
</reference>
<dbReference type="SUPFAM" id="SSF54523">
    <property type="entry name" value="Pili subunits"/>
    <property type="match status" value="1"/>
</dbReference>
<feature type="transmembrane region" description="Helical" evidence="11">
    <location>
        <begin position="12"/>
        <end position="33"/>
    </location>
</feature>
<name>A0ABX5M1P2_9GAMM</name>
<evidence type="ECO:0000256" key="11">
    <source>
        <dbReference type="SAM" id="Phobius"/>
    </source>
</evidence>
<proteinExistence type="inferred from homology"/>
<dbReference type="Proteomes" id="UP000248090">
    <property type="component" value="Unassembled WGS sequence"/>
</dbReference>
<dbReference type="Pfam" id="PF07963">
    <property type="entry name" value="N_methyl"/>
    <property type="match status" value="1"/>
</dbReference>
<dbReference type="RefSeq" id="WP_110185839.1">
    <property type="nucleotide sequence ID" value="NZ_CP177354.1"/>
</dbReference>
<keyword evidence="3" id="KW-1003">Cell membrane</keyword>
<dbReference type="Pfam" id="PF12019">
    <property type="entry name" value="GspH"/>
    <property type="match status" value="1"/>
</dbReference>
<dbReference type="PROSITE" id="PS00409">
    <property type="entry name" value="PROKAR_NTER_METHYL"/>
    <property type="match status" value="1"/>
</dbReference>
<evidence type="ECO:0000313" key="14">
    <source>
        <dbReference type="Proteomes" id="UP000248090"/>
    </source>
</evidence>